<dbReference type="EMBL" id="CM044706">
    <property type="protein sequence ID" value="KAI5656180.1"/>
    <property type="molecule type" value="Genomic_DNA"/>
</dbReference>
<keyword evidence="2" id="KW-1185">Reference proteome</keyword>
<evidence type="ECO:0000313" key="1">
    <source>
        <dbReference type="EMBL" id="KAI5656180.1"/>
    </source>
</evidence>
<proteinExistence type="predicted"/>
<gene>
    <name evidence="1" type="ORF">M9H77_24973</name>
</gene>
<evidence type="ECO:0000313" key="2">
    <source>
        <dbReference type="Proteomes" id="UP001060085"/>
    </source>
</evidence>
<name>A0ACC0A7G0_CATRO</name>
<reference evidence="2" key="1">
    <citation type="journal article" date="2023" name="Nat. Plants">
        <title>Single-cell RNA sequencing provides a high-resolution roadmap for understanding the multicellular compartmentation of specialized metabolism.</title>
        <authorList>
            <person name="Sun S."/>
            <person name="Shen X."/>
            <person name="Li Y."/>
            <person name="Li Y."/>
            <person name="Wang S."/>
            <person name="Li R."/>
            <person name="Zhang H."/>
            <person name="Shen G."/>
            <person name="Guo B."/>
            <person name="Wei J."/>
            <person name="Xu J."/>
            <person name="St-Pierre B."/>
            <person name="Chen S."/>
            <person name="Sun C."/>
        </authorList>
    </citation>
    <scope>NUCLEOTIDE SEQUENCE [LARGE SCALE GENOMIC DNA]</scope>
</reference>
<accession>A0ACC0A7G0</accession>
<organism evidence="1 2">
    <name type="scientific">Catharanthus roseus</name>
    <name type="common">Madagascar periwinkle</name>
    <name type="synonym">Vinca rosea</name>
    <dbReference type="NCBI Taxonomy" id="4058"/>
    <lineage>
        <taxon>Eukaryota</taxon>
        <taxon>Viridiplantae</taxon>
        <taxon>Streptophyta</taxon>
        <taxon>Embryophyta</taxon>
        <taxon>Tracheophyta</taxon>
        <taxon>Spermatophyta</taxon>
        <taxon>Magnoliopsida</taxon>
        <taxon>eudicotyledons</taxon>
        <taxon>Gunneridae</taxon>
        <taxon>Pentapetalae</taxon>
        <taxon>asterids</taxon>
        <taxon>lamiids</taxon>
        <taxon>Gentianales</taxon>
        <taxon>Apocynaceae</taxon>
        <taxon>Rauvolfioideae</taxon>
        <taxon>Vinceae</taxon>
        <taxon>Catharanthinae</taxon>
        <taxon>Catharanthus</taxon>
    </lineage>
</organism>
<dbReference type="Proteomes" id="UP001060085">
    <property type="component" value="Linkage Group LG06"/>
</dbReference>
<comment type="caution">
    <text evidence="1">The sequence shown here is derived from an EMBL/GenBank/DDBJ whole genome shotgun (WGS) entry which is preliminary data.</text>
</comment>
<protein>
    <submittedName>
        <fullName evidence="1">Uncharacterized protein</fullName>
    </submittedName>
</protein>
<sequence>MAASVTAISTLARRSSRHYLIPPVITTSCISTKIILFGANKRVTVTPSDYRLRCSAEMSSSSSSTTVGNSEKLTAPYGSWKSPITSDLVSGSDKRLGGTAVDSLGRLFWLESRPTESGRLVIVKEGEKEGDEPIDITPKEFSVRTVAQEYGGGAFSISGDTIIFSNYKDQRLYKQSISSKDSSPMPVTPDYGKPLVHYADGVFDSRFNRYVTVQEDCRQSSRNAITTIVSVDLSDKDIKEPEVLVSGRDFYAFPCIDPKGERMAWIEWAHPNMQWDRSELWVGYIGDNGNVQKKICVAGGDRTVVESPTEPKWSPEGELYFITDRETGFWNLYKWVESTNEVLPVYPLDAEFSRPLWIFGINTYEFVRDKNQKNLIACSYRKNGRSYLGILDIVQSTLSLLDIPFTDINNITSWAQSLIVEGASAVQPVSLAKVTVDYQESKVTDIEIAWSSASISSDIKPYLSMPELIEFPTEVPGQTAYAYFYPPTNPIYQSTPQERPPLLLKSHGGPTVESRATLSLSVQYWTSRGWAFVDVNYGGSAGYGREYRERLYGKWGIVDVDDCCSCAKYLVDSGRVDGERLCITGGSAGGYTTLAALAFRDIFKAGASLYGIGDLKLLTEEMHKFESHYIDNLVGSKEAYFERSPINFVEKFSCPIILFQGLEDKVVPPDQARKIYHALKEKGLPVALVEYEGEQHGFRKAENIKFTLEQQMVFFARLVGRFNVPDEITPIKIENFDSE</sequence>